<comment type="similarity">
    <text evidence="2 14">Belongs to the FliR/MopE/SpaR family.</text>
</comment>
<feature type="transmembrane region" description="Helical" evidence="14">
    <location>
        <begin position="90"/>
        <end position="110"/>
    </location>
</feature>
<dbReference type="FunFam" id="3.40.1690.10:FF:000001">
    <property type="entry name" value="Flagellar biosynthetic protein FlhB"/>
    <property type="match status" value="1"/>
</dbReference>
<protein>
    <recommendedName>
        <fullName evidence="13 14">Flagellar biosynthetic protein FliR</fullName>
    </recommendedName>
</protein>
<comment type="subcellular location">
    <subcellularLocation>
        <location evidence="14">Cell membrane</location>
        <topology evidence="14">Multi-pass membrane protein</topology>
    </subcellularLocation>
    <subcellularLocation>
        <location evidence="14">Bacterial flagellum basal body</location>
    </subcellularLocation>
</comment>
<evidence type="ECO:0000256" key="1">
    <source>
        <dbReference type="ARBA" id="ARBA00002578"/>
    </source>
</evidence>
<dbReference type="GO" id="GO:0009306">
    <property type="term" value="P:protein secretion"/>
    <property type="evidence" value="ECO:0007669"/>
    <property type="project" value="InterPro"/>
</dbReference>
<dbReference type="InterPro" id="IPR006136">
    <property type="entry name" value="FlhB"/>
</dbReference>
<keyword evidence="16" id="KW-1185">Reference proteome</keyword>
<evidence type="ECO:0000256" key="4">
    <source>
        <dbReference type="ARBA" id="ARBA00022448"/>
    </source>
</evidence>
<dbReference type="InterPro" id="IPR006303">
    <property type="entry name" value="FliR"/>
</dbReference>
<feature type="transmembrane region" description="Helical" evidence="14">
    <location>
        <begin position="402"/>
        <end position="420"/>
    </location>
</feature>
<dbReference type="PANTHER" id="PTHR30531">
    <property type="entry name" value="FLAGELLAR BIOSYNTHETIC PROTEIN FLHB"/>
    <property type="match status" value="1"/>
</dbReference>
<dbReference type="InterPro" id="IPR006135">
    <property type="entry name" value="T3SS_substrate_exporter"/>
</dbReference>
<evidence type="ECO:0000256" key="2">
    <source>
        <dbReference type="ARBA" id="ARBA00009772"/>
    </source>
</evidence>
<evidence type="ECO:0000256" key="5">
    <source>
        <dbReference type="ARBA" id="ARBA00022475"/>
    </source>
</evidence>
<dbReference type="SUPFAM" id="SSF160544">
    <property type="entry name" value="EscU C-terminal domain-like"/>
    <property type="match status" value="1"/>
</dbReference>
<dbReference type="NCBIfam" id="NF009411">
    <property type="entry name" value="PRK12772.1"/>
    <property type="match status" value="1"/>
</dbReference>
<proteinExistence type="inferred from homology"/>
<evidence type="ECO:0000256" key="11">
    <source>
        <dbReference type="ARBA" id="ARBA00023143"/>
    </source>
</evidence>
<evidence type="ECO:0000256" key="6">
    <source>
        <dbReference type="ARBA" id="ARBA00022692"/>
    </source>
</evidence>
<evidence type="ECO:0000313" key="15">
    <source>
        <dbReference type="EMBL" id="ASW43085.1"/>
    </source>
</evidence>
<evidence type="ECO:0000256" key="13">
    <source>
        <dbReference type="NCBIfam" id="TIGR01400"/>
    </source>
</evidence>
<dbReference type="InterPro" id="IPR002010">
    <property type="entry name" value="T3SS_IM_R"/>
</dbReference>
<dbReference type="PANTHER" id="PTHR30531:SF12">
    <property type="entry name" value="FLAGELLAR BIOSYNTHETIC PROTEIN FLHB"/>
    <property type="match status" value="1"/>
</dbReference>
<dbReference type="KEGG" id="cia:BEN51_06210"/>
<evidence type="ECO:0000256" key="10">
    <source>
        <dbReference type="ARBA" id="ARBA00023136"/>
    </source>
</evidence>
<dbReference type="EMBL" id="CP016786">
    <property type="protein sequence ID" value="ASW43085.1"/>
    <property type="molecule type" value="Genomic_DNA"/>
</dbReference>
<dbReference type="AlphaFoldDB" id="A0A343JC27"/>
<comment type="function">
    <text evidence="1 14">Role in flagellar biosynthesis.</text>
</comment>
<feature type="transmembrane region" description="Helical" evidence="14">
    <location>
        <begin position="216"/>
        <end position="240"/>
    </location>
</feature>
<keyword evidence="9 14" id="KW-1133">Transmembrane helix</keyword>
<dbReference type="Pfam" id="PF01311">
    <property type="entry name" value="Bac_export_1"/>
    <property type="match status" value="1"/>
</dbReference>
<dbReference type="NCBIfam" id="TIGR00328">
    <property type="entry name" value="flhB"/>
    <property type="match status" value="1"/>
</dbReference>
<dbReference type="PRINTS" id="PR00950">
    <property type="entry name" value="TYPE3IMSPROT"/>
</dbReference>
<keyword evidence="12" id="KW-1006">Bacterial flagellum protein export</keyword>
<dbReference type="GO" id="GO:0006605">
    <property type="term" value="P:protein targeting"/>
    <property type="evidence" value="ECO:0007669"/>
    <property type="project" value="UniProtKB-UniRule"/>
</dbReference>
<evidence type="ECO:0000256" key="9">
    <source>
        <dbReference type="ARBA" id="ARBA00022989"/>
    </source>
</evidence>
<feature type="transmembrane region" description="Helical" evidence="14">
    <location>
        <begin position="35"/>
        <end position="52"/>
    </location>
</feature>
<comment type="similarity">
    <text evidence="3">Belongs to the type III secretion exporter family.</text>
</comment>
<evidence type="ECO:0000256" key="14">
    <source>
        <dbReference type="RuleBase" id="RU362071"/>
    </source>
</evidence>
<feature type="transmembrane region" description="Helical" evidence="14">
    <location>
        <begin position="6"/>
        <end position="28"/>
    </location>
</feature>
<keyword evidence="15" id="KW-0282">Flagellum</keyword>
<reference evidence="15 16" key="1">
    <citation type="submission" date="2016-08" db="EMBL/GenBank/DDBJ databases">
        <title>Complete Genome Sequence Of The Indigo Reducing Clostridium isatidis DSM15098.</title>
        <authorList>
            <person name="Little G.T."/>
            <person name="Minton N.P."/>
        </authorList>
    </citation>
    <scope>NUCLEOTIDE SEQUENCE [LARGE SCALE GENOMIC DNA]</scope>
    <source>
        <strain evidence="15 16">DSM 15098</strain>
    </source>
</reference>
<evidence type="ECO:0000256" key="8">
    <source>
        <dbReference type="ARBA" id="ARBA00022927"/>
    </source>
</evidence>
<evidence type="ECO:0000256" key="3">
    <source>
        <dbReference type="ARBA" id="ARBA00010690"/>
    </source>
</evidence>
<feature type="transmembrane region" description="Helical" evidence="14">
    <location>
        <begin position="289"/>
        <end position="306"/>
    </location>
</feature>
<feature type="transmembrane region" description="Helical" evidence="14">
    <location>
        <begin position="449"/>
        <end position="471"/>
    </location>
</feature>
<dbReference type="Gene3D" id="3.40.1690.10">
    <property type="entry name" value="secretion proteins EscU"/>
    <property type="match status" value="1"/>
</dbReference>
<keyword evidence="7" id="KW-1005">Bacterial flagellum biogenesis</keyword>
<keyword evidence="6 14" id="KW-0812">Transmembrane</keyword>
<keyword evidence="10 14" id="KW-0472">Membrane</keyword>
<dbReference type="RefSeq" id="WP_119865224.1">
    <property type="nucleotide sequence ID" value="NZ_CP016786.1"/>
</dbReference>
<sequence>MIDTAYFLALILVFLRIAAFLGISNVFFPTGTPNKLKVFVSLILSFSLLGGIDYTSVNEVTSNYYLIIYVISEILTGLIFGLIVDISFKIIIMAGSLIDLHIGLSMVNIIDPNSKVNTTLSGNLLHSIALMIFFIVDGHHLLIKSLLESFNLLPLGRSIIFGETMLAMIQIIVEYFIIGLKIAIPIVLIIILTDLCMGLISRAVPQINVMILGMPVKMLIGIIAIGLSLPVIIKIIISNISYIPEIIRKIITAVPFVFLIASDEKTEEATPKRKSDARKKGQVARSKDVGLAITFVASIFVIILLSNSTVEAFKKNIIYFLSQAASIQLTDGTLQGLSVFVLSKMATTLMPIILPIMIAGVAASLMQTGFLVVKDAIKPSLNKLNPISGFKNMFSKRSAIELVKNLVSISIIIFMAYSYVKDNFYKILNIGNLYLPTMGVEVKSLLLGIFYRIAIFVVVVAAIDYIVQVFMHRKEMRMSKEEVKEEYKQMEGDPQIKSKIKQKQREMSRRRMINSVGDATVVITNPTHLAVAIKYEEGKMEAPQVVAKGADLLALKIKEKARESDVPIIENKPLARMIYEQVEIDKFIPQEMYQAVAEILAMVYKLDKKKRAKG</sequence>
<dbReference type="GO" id="GO:0005886">
    <property type="term" value="C:plasma membrane"/>
    <property type="evidence" value="ECO:0007669"/>
    <property type="project" value="UniProtKB-SubCell"/>
</dbReference>
<feature type="transmembrane region" description="Helical" evidence="14">
    <location>
        <begin position="184"/>
        <end position="204"/>
    </location>
</feature>
<dbReference type="NCBIfam" id="TIGR01400">
    <property type="entry name" value="fliR"/>
    <property type="match status" value="1"/>
</dbReference>
<keyword evidence="15" id="KW-0966">Cell projection</keyword>
<accession>A0A343JC27</accession>
<name>A0A343JC27_9CLOT</name>
<dbReference type="InterPro" id="IPR029025">
    <property type="entry name" value="T3SS_substrate_exporter_C"/>
</dbReference>
<keyword evidence="8" id="KW-0653">Protein transport</keyword>
<feature type="transmembrane region" description="Helical" evidence="14">
    <location>
        <begin position="155"/>
        <end position="178"/>
    </location>
</feature>
<evidence type="ECO:0000313" key="16">
    <source>
        <dbReference type="Proteomes" id="UP000264883"/>
    </source>
</evidence>
<keyword evidence="11 14" id="KW-0975">Bacterial flagellum</keyword>
<dbReference type="Gene3D" id="6.10.250.2080">
    <property type="match status" value="1"/>
</dbReference>
<feature type="transmembrane region" description="Helical" evidence="14">
    <location>
        <begin position="352"/>
        <end position="373"/>
    </location>
</feature>
<dbReference type="Proteomes" id="UP000264883">
    <property type="component" value="Chromosome"/>
</dbReference>
<keyword evidence="15" id="KW-0969">Cilium</keyword>
<feature type="transmembrane region" description="Helical" evidence="14">
    <location>
        <begin position="122"/>
        <end position="143"/>
    </location>
</feature>
<gene>
    <name evidence="15" type="ORF">BEN51_06210</name>
</gene>
<dbReference type="OrthoDB" id="9807950at2"/>
<keyword evidence="5 14" id="KW-1003">Cell membrane</keyword>
<evidence type="ECO:0000256" key="12">
    <source>
        <dbReference type="ARBA" id="ARBA00023225"/>
    </source>
</evidence>
<evidence type="ECO:0000256" key="7">
    <source>
        <dbReference type="ARBA" id="ARBA00022795"/>
    </source>
</evidence>
<keyword evidence="4" id="KW-0813">Transport</keyword>
<dbReference type="Pfam" id="PF01312">
    <property type="entry name" value="Bac_export_2"/>
    <property type="match status" value="1"/>
</dbReference>
<feature type="transmembrane region" description="Helical" evidence="14">
    <location>
        <begin position="64"/>
        <end position="83"/>
    </location>
</feature>
<dbReference type="GO" id="GO:0044780">
    <property type="term" value="P:bacterial-type flagellum assembly"/>
    <property type="evidence" value="ECO:0007669"/>
    <property type="project" value="UniProtKB-UniRule"/>
</dbReference>
<organism evidence="15 16">
    <name type="scientific">Clostridium isatidis</name>
    <dbReference type="NCBI Taxonomy" id="182773"/>
    <lineage>
        <taxon>Bacteria</taxon>
        <taxon>Bacillati</taxon>
        <taxon>Bacillota</taxon>
        <taxon>Clostridia</taxon>
        <taxon>Eubacteriales</taxon>
        <taxon>Clostridiaceae</taxon>
        <taxon>Clostridium</taxon>
    </lineage>
</organism>
<dbReference type="GO" id="GO:0009425">
    <property type="term" value="C:bacterial-type flagellum basal body"/>
    <property type="evidence" value="ECO:0007669"/>
    <property type="project" value="UniProtKB-SubCell"/>
</dbReference>